<comment type="caution">
    <text evidence="1">The sequence shown here is derived from an EMBL/GenBank/DDBJ whole genome shotgun (WGS) entry which is preliminary data.</text>
</comment>
<proteinExistence type="predicted"/>
<gene>
    <name evidence="1" type="ORF">QFC19_003669</name>
</gene>
<name>A0ACC2W033_9TREE</name>
<sequence length="234" mass="25568">MRLFHSRLTLCVLVTLGVVYYGASATPLKSHNHTKEGISQRATLRHEPNWYGRGRMDDFGNCVAARHRGEGKDGPRRKVRIRPDNKQHTATTPPSQNSAQKHTSDKEIEQPVQAEKTSNPITSTIQEETKEESPSSAATTSTSTIESAAPSTQTTDSGGSHNNVPEVSAPSLKSDQVGIPVGGNMVSQDMQNELVRLHNALRGANGQGDVQWDDKLARYSAGWMNKCRWEHSGG</sequence>
<evidence type="ECO:0000313" key="2">
    <source>
        <dbReference type="Proteomes" id="UP001241377"/>
    </source>
</evidence>
<keyword evidence="2" id="KW-1185">Reference proteome</keyword>
<accession>A0ACC2W033</accession>
<organism evidence="1 2">
    <name type="scientific">Naganishia cerealis</name>
    <dbReference type="NCBI Taxonomy" id="610337"/>
    <lineage>
        <taxon>Eukaryota</taxon>
        <taxon>Fungi</taxon>
        <taxon>Dikarya</taxon>
        <taxon>Basidiomycota</taxon>
        <taxon>Agaricomycotina</taxon>
        <taxon>Tremellomycetes</taxon>
        <taxon>Filobasidiales</taxon>
        <taxon>Filobasidiaceae</taxon>
        <taxon>Naganishia</taxon>
    </lineage>
</organism>
<protein>
    <submittedName>
        <fullName evidence="1">Uncharacterized protein</fullName>
    </submittedName>
</protein>
<dbReference type="Proteomes" id="UP001241377">
    <property type="component" value="Unassembled WGS sequence"/>
</dbReference>
<reference evidence="1" key="1">
    <citation type="submission" date="2023-04" db="EMBL/GenBank/DDBJ databases">
        <title>Draft Genome sequencing of Naganishia species isolated from polar environments using Oxford Nanopore Technology.</title>
        <authorList>
            <person name="Leo P."/>
            <person name="Venkateswaran K."/>
        </authorList>
    </citation>
    <scope>NUCLEOTIDE SEQUENCE</scope>
    <source>
        <strain evidence="1">MNA-CCFEE 5261</strain>
    </source>
</reference>
<dbReference type="EMBL" id="JASBWR010000036">
    <property type="protein sequence ID" value="KAJ9105038.1"/>
    <property type="molecule type" value="Genomic_DNA"/>
</dbReference>
<evidence type="ECO:0000313" key="1">
    <source>
        <dbReference type="EMBL" id="KAJ9105038.1"/>
    </source>
</evidence>